<dbReference type="GO" id="GO:0016757">
    <property type="term" value="F:glycosyltransferase activity"/>
    <property type="evidence" value="ECO:0007669"/>
    <property type="project" value="UniProtKB-KW"/>
</dbReference>
<dbReference type="RefSeq" id="WP_141892974.1">
    <property type="nucleotide sequence ID" value="NZ_BAABLH010000007.1"/>
</dbReference>
<protein>
    <recommendedName>
        <fullName evidence="9">4,4'-diaponeurosporenoate glycosyltransferase</fullName>
    </recommendedName>
</protein>
<dbReference type="CDD" id="cd00761">
    <property type="entry name" value="Glyco_tranf_GTA_type"/>
    <property type="match status" value="1"/>
</dbReference>
<dbReference type="Pfam" id="PF00535">
    <property type="entry name" value="Glycos_transf_2"/>
    <property type="match status" value="1"/>
</dbReference>
<keyword evidence="2" id="KW-1003">Cell membrane</keyword>
<dbReference type="AlphaFoldDB" id="A0A543FL00"/>
<comment type="pathway">
    <text evidence="7">Carotenoid biosynthesis; staphyloxanthin biosynthesis; staphyloxanthin from farnesyl diphosphate: step 4/5.</text>
</comment>
<comment type="caution">
    <text evidence="12">The sequence shown here is derived from an EMBL/GenBank/DDBJ whole genome shotgun (WGS) entry which is preliminary data.</text>
</comment>
<dbReference type="OrthoDB" id="3672893at2"/>
<evidence type="ECO:0000256" key="10">
    <source>
        <dbReference type="SAM" id="Phobius"/>
    </source>
</evidence>
<comment type="subcellular location">
    <subcellularLocation>
        <location evidence="1">Cell membrane</location>
    </subcellularLocation>
</comment>
<evidence type="ECO:0000256" key="6">
    <source>
        <dbReference type="ARBA" id="ARBA00037281"/>
    </source>
</evidence>
<dbReference type="PANTHER" id="PTHR43646">
    <property type="entry name" value="GLYCOSYLTRANSFERASE"/>
    <property type="match status" value="1"/>
</dbReference>
<feature type="domain" description="Glycosyltransferase 2-like" evidence="11">
    <location>
        <begin position="14"/>
        <end position="124"/>
    </location>
</feature>
<evidence type="ECO:0000256" key="3">
    <source>
        <dbReference type="ARBA" id="ARBA00022676"/>
    </source>
</evidence>
<keyword evidence="4 12" id="KW-0808">Transferase</keyword>
<keyword evidence="3" id="KW-0328">Glycosyltransferase</keyword>
<comment type="function">
    <text evidence="6">Catalyzes the glycosylation of 4,4'-diaponeurosporenoate, i.e. the esterification of glucose at the C1'' position with the carboxyl group of 4,4'-diaponeurosporenic acid, to form glycosyl-4,4'-diaponeurosporenoate. This is a step in the biosynthesis of staphyloxanthin, an orange pigment present in most staphylococci strains.</text>
</comment>
<dbReference type="InterPro" id="IPR029044">
    <property type="entry name" value="Nucleotide-diphossugar_trans"/>
</dbReference>
<keyword evidence="5 10" id="KW-0472">Membrane</keyword>
<dbReference type="PANTHER" id="PTHR43646:SF2">
    <property type="entry name" value="GLYCOSYLTRANSFERASE 2-LIKE DOMAIN-CONTAINING PROTEIN"/>
    <property type="match status" value="1"/>
</dbReference>
<evidence type="ECO:0000313" key="12">
    <source>
        <dbReference type="EMBL" id="TQM34515.1"/>
    </source>
</evidence>
<dbReference type="SUPFAM" id="SSF53448">
    <property type="entry name" value="Nucleotide-diphospho-sugar transferases"/>
    <property type="match status" value="1"/>
</dbReference>
<dbReference type="InterPro" id="IPR001173">
    <property type="entry name" value="Glyco_trans_2-like"/>
</dbReference>
<organism evidence="12 13">
    <name type="scientific">Microbacterium kyungheense</name>
    <dbReference type="NCBI Taxonomy" id="1263636"/>
    <lineage>
        <taxon>Bacteria</taxon>
        <taxon>Bacillati</taxon>
        <taxon>Actinomycetota</taxon>
        <taxon>Actinomycetes</taxon>
        <taxon>Micrococcales</taxon>
        <taxon>Microbacteriaceae</taxon>
        <taxon>Microbacterium</taxon>
    </lineage>
</organism>
<gene>
    <name evidence="12" type="ORF">FB391_0803</name>
</gene>
<evidence type="ECO:0000256" key="9">
    <source>
        <dbReference type="ARBA" id="ARBA00040345"/>
    </source>
</evidence>
<evidence type="ECO:0000256" key="8">
    <source>
        <dbReference type="ARBA" id="ARBA00038120"/>
    </source>
</evidence>
<reference evidence="12 13" key="1">
    <citation type="submission" date="2019-06" db="EMBL/GenBank/DDBJ databases">
        <title>Sequencing the genomes of 1000 actinobacteria strains.</title>
        <authorList>
            <person name="Klenk H.-P."/>
        </authorList>
    </citation>
    <scope>NUCLEOTIDE SEQUENCE [LARGE SCALE GENOMIC DNA]</scope>
    <source>
        <strain evidence="12 13">DSM 105492</strain>
    </source>
</reference>
<evidence type="ECO:0000256" key="4">
    <source>
        <dbReference type="ARBA" id="ARBA00022679"/>
    </source>
</evidence>
<evidence type="ECO:0000313" key="13">
    <source>
        <dbReference type="Proteomes" id="UP000320235"/>
    </source>
</evidence>
<proteinExistence type="inferred from homology"/>
<comment type="similarity">
    <text evidence="8">Belongs to the glycosyltransferase 2 family. CrtQ subfamily.</text>
</comment>
<feature type="transmembrane region" description="Helical" evidence="10">
    <location>
        <begin position="289"/>
        <end position="311"/>
    </location>
</feature>
<evidence type="ECO:0000256" key="7">
    <source>
        <dbReference type="ARBA" id="ARBA00037904"/>
    </source>
</evidence>
<sequence length="356" mass="38580">MSAEPTRETTFALSVVIPSFNSARWLPSTLGALAAAVRAADIAVEVVVVDDGSTDDTEAVLRSLQAGFPGEVVVVRQENGGRFLARWAGIQRARSATVFLLDSRVLVAPDALRNYVSASRVDPAQRAWNGYVVTDPASPLVGLFWEVPTHVFWGRFLRSPRPFDLTRDTFDSAPKGTGMFIARKSDLEAAFLASWPEGDARFVSDDTKILRHIADASSIRLEPGIAATYRPRTTLRGFVRHTFDRGTLFVDSYAGTGVVRSVVLLVLAALPVVALAALIVLIAAGLTGLALALVITLVVAALSPVVVAAFNRCRPRGLLAFVVCLPVFVVPFWLGLIRGVFIHRRAFLRARKEEFA</sequence>
<dbReference type="EMBL" id="VFPE01000001">
    <property type="protein sequence ID" value="TQM34515.1"/>
    <property type="molecule type" value="Genomic_DNA"/>
</dbReference>
<dbReference type="Proteomes" id="UP000320235">
    <property type="component" value="Unassembled WGS sequence"/>
</dbReference>
<feature type="transmembrane region" description="Helical" evidence="10">
    <location>
        <begin position="262"/>
        <end position="282"/>
    </location>
</feature>
<feature type="transmembrane region" description="Helical" evidence="10">
    <location>
        <begin position="317"/>
        <end position="341"/>
    </location>
</feature>
<evidence type="ECO:0000256" key="1">
    <source>
        <dbReference type="ARBA" id="ARBA00004236"/>
    </source>
</evidence>
<dbReference type="GO" id="GO:0005886">
    <property type="term" value="C:plasma membrane"/>
    <property type="evidence" value="ECO:0007669"/>
    <property type="project" value="UniProtKB-SubCell"/>
</dbReference>
<name>A0A543FL00_9MICO</name>
<keyword evidence="10" id="KW-0812">Transmembrane</keyword>
<keyword evidence="10" id="KW-1133">Transmembrane helix</keyword>
<evidence type="ECO:0000256" key="5">
    <source>
        <dbReference type="ARBA" id="ARBA00023136"/>
    </source>
</evidence>
<evidence type="ECO:0000256" key="2">
    <source>
        <dbReference type="ARBA" id="ARBA00022475"/>
    </source>
</evidence>
<evidence type="ECO:0000259" key="11">
    <source>
        <dbReference type="Pfam" id="PF00535"/>
    </source>
</evidence>
<keyword evidence="13" id="KW-1185">Reference proteome</keyword>
<accession>A0A543FL00</accession>
<dbReference type="Gene3D" id="3.90.550.10">
    <property type="entry name" value="Spore Coat Polysaccharide Biosynthesis Protein SpsA, Chain A"/>
    <property type="match status" value="1"/>
</dbReference>